<gene>
    <name evidence="2" type="ORF">G925_04890</name>
</gene>
<proteinExistence type="predicted"/>
<dbReference type="EMBL" id="AWBU01000046">
    <property type="protein sequence ID" value="EQX17721.1"/>
    <property type="molecule type" value="Genomic_DNA"/>
</dbReference>
<name>A0A0E2KW75_ECOU3</name>
<dbReference type="AlphaFoldDB" id="A0A0E2KW75"/>
<feature type="region of interest" description="Disordered" evidence="1">
    <location>
        <begin position="59"/>
        <end position="80"/>
    </location>
</feature>
<organism evidence="2 3">
    <name type="scientific">Escherichia coli (strain UMEA 3162-1)</name>
    <dbReference type="NCBI Taxonomy" id="1281200"/>
    <lineage>
        <taxon>Bacteria</taxon>
        <taxon>Pseudomonadati</taxon>
        <taxon>Pseudomonadota</taxon>
        <taxon>Gammaproteobacteria</taxon>
        <taxon>Enterobacterales</taxon>
        <taxon>Enterobacteriaceae</taxon>
        <taxon>Escherichia</taxon>
    </lineage>
</organism>
<sequence length="98" mass="11163">MLGGADNPNGELPSYITGADTCSLYTQSLALKHTYEVYFGYDRTLRKYGRFRQKLPVKTDIRKNSARRRPVTGRSPRTGEEAQCICSYREQVRPEALS</sequence>
<comment type="caution">
    <text evidence="2">The sequence shown here is derived from an EMBL/GenBank/DDBJ whole genome shotgun (WGS) entry which is preliminary data.</text>
</comment>
<dbReference type="Proteomes" id="UP000016035">
    <property type="component" value="Unassembled WGS sequence"/>
</dbReference>
<accession>A0A0E2KW75</accession>
<reference evidence="3" key="1">
    <citation type="submission" date="2013-07" db="EMBL/GenBank/DDBJ databases">
        <title>The genome sequence of Escherichia coli UMEA 3162-1.</title>
        <authorList>
            <consortium name="The Broad Institute Genome Sequencing Platform"/>
            <consortium name="The Broad Institute Genome Sequencing Center for Infectious Disease"/>
            <person name="Feldgarden M."/>
            <person name="Frimodt-Moller N."/>
            <person name="Leihof R.F."/>
            <person name="Rasmussen L."/>
            <person name="Young S.K."/>
            <person name="Zeng Q."/>
            <person name="Gargeya S."/>
            <person name="Abouelleil A."/>
            <person name="Alvarado L."/>
            <person name="Berlin A.M."/>
            <person name="Chapman S.B."/>
            <person name="Gainer-Dewar J."/>
            <person name="Goldberg J."/>
            <person name="Gnerre S."/>
            <person name="Griggs A."/>
            <person name="Gujja S."/>
            <person name="Hansen M."/>
            <person name="Howarth C."/>
            <person name="Imamovic A."/>
            <person name="Larimer J."/>
            <person name="McCowan C."/>
            <person name="Murphy C."/>
            <person name="Pearson M."/>
            <person name="Poon T."/>
            <person name="Priest M."/>
            <person name="Roberts A."/>
            <person name="Saif S."/>
            <person name="Shea T."/>
            <person name="Sykes S."/>
            <person name="Wortman J."/>
            <person name="Nusbaum C."/>
            <person name="Birren B."/>
        </authorList>
    </citation>
    <scope>NUCLEOTIDE SEQUENCE [LARGE SCALE GENOMIC DNA]</scope>
    <source>
        <strain evidence="3">UMEA 3162-1</strain>
    </source>
</reference>
<dbReference type="HOGENOM" id="CLU_159233_0_0_6"/>
<evidence type="ECO:0000313" key="2">
    <source>
        <dbReference type="EMBL" id="EQX17721.1"/>
    </source>
</evidence>
<evidence type="ECO:0000256" key="1">
    <source>
        <dbReference type="SAM" id="MobiDB-lite"/>
    </source>
</evidence>
<protein>
    <submittedName>
        <fullName evidence="2">Uncharacterized protein</fullName>
    </submittedName>
</protein>
<evidence type="ECO:0000313" key="3">
    <source>
        <dbReference type="Proteomes" id="UP000016035"/>
    </source>
</evidence>